<evidence type="ECO:0000256" key="1">
    <source>
        <dbReference type="ARBA" id="ARBA00004651"/>
    </source>
</evidence>
<comment type="caution">
    <text evidence="11">The sequence shown here is derived from an EMBL/GenBank/DDBJ whole genome shotgun (WGS) entry which is preliminary data.</text>
</comment>
<evidence type="ECO:0000256" key="9">
    <source>
        <dbReference type="ARBA" id="ARBA00023136"/>
    </source>
</evidence>
<evidence type="ECO:0000256" key="3">
    <source>
        <dbReference type="ARBA" id="ARBA00018997"/>
    </source>
</evidence>
<evidence type="ECO:0000256" key="2">
    <source>
        <dbReference type="ARBA" id="ARBA00009165"/>
    </source>
</evidence>
<gene>
    <name evidence="11" type="ORF">FYJ60_10910</name>
</gene>
<evidence type="ECO:0000313" key="11">
    <source>
        <dbReference type="EMBL" id="MST82817.1"/>
    </source>
</evidence>
<dbReference type="AlphaFoldDB" id="A0A7X2P9Q7"/>
<reference evidence="11 12" key="1">
    <citation type="submission" date="2019-08" db="EMBL/GenBank/DDBJ databases">
        <title>In-depth cultivation of the pig gut microbiome towards novel bacterial diversity and tailored functional studies.</title>
        <authorList>
            <person name="Wylensek D."/>
            <person name="Hitch T.C.A."/>
            <person name="Clavel T."/>
        </authorList>
    </citation>
    <scope>NUCLEOTIDE SEQUENCE [LARGE SCALE GENOMIC DNA]</scope>
    <source>
        <strain evidence="11 12">Oil+RF-744-WCA-WT-13</strain>
    </source>
</reference>
<dbReference type="GO" id="GO:0006508">
    <property type="term" value="P:proteolysis"/>
    <property type="evidence" value="ECO:0007669"/>
    <property type="project" value="UniProtKB-KW"/>
</dbReference>
<comment type="subcellular location">
    <subcellularLocation>
        <location evidence="1">Cell membrane</location>
        <topology evidence="1">Multi-pass membrane protein</topology>
    </subcellularLocation>
</comment>
<dbReference type="GO" id="GO:0005886">
    <property type="term" value="C:plasma membrane"/>
    <property type="evidence" value="ECO:0007669"/>
    <property type="project" value="UniProtKB-SubCell"/>
</dbReference>
<protein>
    <recommendedName>
        <fullName evidence="3">Protease PrsW</fullName>
    </recommendedName>
</protein>
<evidence type="ECO:0000313" key="12">
    <source>
        <dbReference type="Proteomes" id="UP000466864"/>
    </source>
</evidence>
<feature type="transmembrane region" description="Helical" evidence="10">
    <location>
        <begin position="218"/>
        <end position="236"/>
    </location>
</feature>
<feature type="transmembrane region" description="Helical" evidence="10">
    <location>
        <begin position="12"/>
        <end position="31"/>
    </location>
</feature>
<evidence type="ECO:0000256" key="4">
    <source>
        <dbReference type="ARBA" id="ARBA00022475"/>
    </source>
</evidence>
<feature type="transmembrane region" description="Helical" evidence="10">
    <location>
        <begin position="43"/>
        <end position="61"/>
    </location>
</feature>
<evidence type="ECO:0000256" key="8">
    <source>
        <dbReference type="ARBA" id="ARBA00022989"/>
    </source>
</evidence>
<dbReference type="RefSeq" id="WP_154458721.1">
    <property type="nucleotide sequence ID" value="NZ_VUMV01000009.1"/>
</dbReference>
<sequence>MFFILSGFTMVAMIPVFLAILPAVVLMVYVYRQDKIEPEPPALLMKLVGAGVLAGLLSMVLEQIGTVFLDLGIPDRSGSLYTILMAYLVVGAVEEGTKYGLMAAITWKNPAFNFRFDGIVYAVFTSLGFAAFENILYGFRYGVGTLATRAFLSIPGHMAFAVIFGIFYGHAKKNADLSYYQPSRRALARVQNIIGYALAVLFHGTYDACLMTGTGTSTLIFILSVVLIYIVIFFVIRRESRSDQPV</sequence>
<evidence type="ECO:0000256" key="6">
    <source>
        <dbReference type="ARBA" id="ARBA00022692"/>
    </source>
</evidence>
<dbReference type="PIRSF" id="PIRSF016933">
    <property type="entry name" value="PrsW"/>
    <property type="match status" value="1"/>
</dbReference>
<keyword evidence="12" id="KW-1185">Reference proteome</keyword>
<evidence type="ECO:0000256" key="7">
    <source>
        <dbReference type="ARBA" id="ARBA00022801"/>
    </source>
</evidence>
<organism evidence="11 12">
    <name type="scientific">Bilifractor porci</name>
    <dbReference type="NCBI Taxonomy" id="2606636"/>
    <lineage>
        <taxon>Bacteria</taxon>
        <taxon>Bacillati</taxon>
        <taxon>Bacillota</taxon>
        <taxon>Clostridia</taxon>
        <taxon>Lachnospirales</taxon>
        <taxon>Lachnospiraceae</taxon>
        <taxon>Bilifractor</taxon>
    </lineage>
</organism>
<feature type="transmembrane region" description="Helical" evidence="10">
    <location>
        <begin position="190"/>
        <end position="206"/>
    </location>
</feature>
<dbReference type="EMBL" id="VUMV01000009">
    <property type="protein sequence ID" value="MST82817.1"/>
    <property type="molecule type" value="Genomic_DNA"/>
</dbReference>
<feature type="transmembrane region" description="Helical" evidence="10">
    <location>
        <begin position="119"/>
        <end position="139"/>
    </location>
</feature>
<keyword evidence="9 10" id="KW-0472">Membrane</keyword>
<dbReference type="PANTHER" id="PTHR36844">
    <property type="entry name" value="PROTEASE PRSW"/>
    <property type="match status" value="1"/>
</dbReference>
<keyword evidence="7" id="KW-0378">Hydrolase</keyword>
<keyword evidence="4" id="KW-1003">Cell membrane</keyword>
<dbReference type="GO" id="GO:0008237">
    <property type="term" value="F:metallopeptidase activity"/>
    <property type="evidence" value="ECO:0007669"/>
    <property type="project" value="UniProtKB-KW"/>
</dbReference>
<comment type="similarity">
    <text evidence="2">Belongs to the protease PrsW family.</text>
</comment>
<proteinExistence type="inferred from homology"/>
<accession>A0A7X2P9Q7</accession>
<feature type="transmembrane region" description="Helical" evidence="10">
    <location>
        <begin position="151"/>
        <end position="169"/>
    </location>
</feature>
<dbReference type="InterPro" id="IPR026898">
    <property type="entry name" value="PrsW"/>
</dbReference>
<dbReference type="Pfam" id="PF13367">
    <property type="entry name" value="PrsW-protease"/>
    <property type="match status" value="1"/>
</dbReference>
<dbReference type="PANTHER" id="PTHR36844:SF1">
    <property type="entry name" value="PROTEASE PRSW"/>
    <property type="match status" value="1"/>
</dbReference>
<evidence type="ECO:0000256" key="10">
    <source>
        <dbReference type="SAM" id="Phobius"/>
    </source>
</evidence>
<evidence type="ECO:0000256" key="5">
    <source>
        <dbReference type="ARBA" id="ARBA00022670"/>
    </source>
</evidence>
<keyword evidence="8 10" id="KW-1133">Transmembrane helix</keyword>
<name>A0A7X2P9Q7_9FIRM</name>
<dbReference type="InterPro" id="IPR023596">
    <property type="entry name" value="Peptidase_PrsW_arch/bac"/>
</dbReference>
<dbReference type="Proteomes" id="UP000466864">
    <property type="component" value="Unassembled WGS sequence"/>
</dbReference>
<feature type="transmembrane region" description="Helical" evidence="10">
    <location>
        <begin position="81"/>
        <end position="107"/>
    </location>
</feature>
<keyword evidence="6 10" id="KW-0812">Transmembrane</keyword>
<keyword evidence="11" id="KW-0482">Metalloprotease</keyword>
<keyword evidence="5 11" id="KW-0645">Protease</keyword>